<organism evidence="1 2">
    <name type="scientific">Elysia crispata</name>
    <name type="common">lettuce slug</name>
    <dbReference type="NCBI Taxonomy" id="231223"/>
    <lineage>
        <taxon>Eukaryota</taxon>
        <taxon>Metazoa</taxon>
        <taxon>Spiralia</taxon>
        <taxon>Lophotrochozoa</taxon>
        <taxon>Mollusca</taxon>
        <taxon>Gastropoda</taxon>
        <taxon>Heterobranchia</taxon>
        <taxon>Euthyneura</taxon>
        <taxon>Panpulmonata</taxon>
        <taxon>Sacoglossa</taxon>
        <taxon>Placobranchoidea</taxon>
        <taxon>Plakobranchidae</taxon>
        <taxon>Elysia</taxon>
    </lineage>
</organism>
<keyword evidence="2" id="KW-1185">Reference proteome</keyword>
<dbReference type="Proteomes" id="UP001283361">
    <property type="component" value="Unassembled WGS sequence"/>
</dbReference>
<comment type="caution">
    <text evidence="1">The sequence shown here is derived from an EMBL/GenBank/DDBJ whole genome shotgun (WGS) entry which is preliminary data.</text>
</comment>
<evidence type="ECO:0000313" key="1">
    <source>
        <dbReference type="EMBL" id="KAK3756080.1"/>
    </source>
</evidence>
<dbReference type="EMBL" id="JAWDGP010005559">
    <property type="protein sequence ID" value="KAK3756080.1"/>
    <property type="molecule type" value="Genomic_DNA"/>
</dbReference>
<protein>
    <submittedName>
        <fullName evidence="1">Uncharacterized protein</fullName>
    </submittedName>
</protein>
<evidence type="ECO:0000313" key="2">
    <source>
        <dbReference type="Proteomes" id="UP001283361"/>
    </source>
</evidence>
<name>A0AAE0YS64_9GAST</name>
<dbReference type="AlphaFoldDB" id="A0AAE0YS64"/>
<feature type="non-terminal residue" evidence="1">
    <location>
        <position position="1"/>
    </location>
</feature>
<proteinExistence type="predicted"/>
<reference evidence="1" key="1">
    <citation type="journal article" date="2023" name="G3 (Bethesda)">
        <title>A reference genome for the long-term kleptoplast-retaining sea slug Elysia crispata morphotype clarki.</title>
        <authorList>
            <person name="Eastman K.E."/>
            <person name="Pendleton A.L."/>
            <person name="Shaikh M.A."/>
            <person name="Suttiyut T."/>
            <person name="Ogas R."/>
            <person name="Tomko P."/>
            <person name="Gavelis G."/>
            <person name="Widhalm J.R."/>
            <person name="Wisecaver J.H."/>
        </authorList>
    </citation>
    <scope>NUCLEOTIDE SEQUENCE</scope>
    <source>
        <strain evidence="1">ECLA1</strain>
    </source>
</reference>
<sequence>RRCFCGESAGASILNVSIFRRAPCSHPVCPSLGVASNFLPVQAIDRIIVANLAPCACRKILIEGGERACGVFGIIPNCSTTTVLWGGSSPWSILGPTCMTHNLIGALCLSRAQIKKWPGQNDSICQPALTQDLLTMFVNQVSPTHGVKIFTPDTDFVGVDLVMPHHSQNSCNTI</sequence>
<gene>
    <name evidence="1" type="ORF">RRG08_017923</name>
</gene>
<accession>A0AAE0YS64</accession>